<proteinExistence type="predicted"/>
<dbReference type="EMBL" id="LR746269">
    <property type="protein sequence ID" value="CAA7398595.1"/>
    <property type="molecule type" value="Genomic_DNA"/>
</dbReference>
<protein>
    <submittedName>
        <fullName evidence="2">Uncharacterized protein</fullName>
    </submittedName>
</protein>
<keyword evidence="3" id="KW-1185">Reference proteome</keyword>
<dbReference type="AlphaFoldDB" id="A0A7I8KNR0"/>
<dbReference type="EMBL" id="LR743593">
    <property type="protein sequence ID" value="CAA2622564.1"/>
    <property type="molecule type" value="Genomic_DNA"/>
</dbReference>
<accession>A0A7I8KNR0</accession>
<organism evidence="2 3">
    <name type="scientific">Spirodela intermedia</name>
    <name type="common">Intermediate duckweed</name>
    <dbReference type="NCBI Taxonomy" id="51605"/>
    <lineage>
        <taxon>Eukaryota</taxon>
        <taxon>Viridiplantae</taxon>
        <taxon>Streptophyta</taxon>
        <taxon>Embryophyta</taxon>
        <taxon>Tracheophyta</taxon>
        <taxon>Spermatophyta</taxon>
        <taxon>Magnoliopsida</taxon>
        <taxon>Liliopsida</taxon>
        <taxon>Araceae</taxon>
        <taxon>Lemnoideae</taxon>
        <taxon>Spirodela</taxon>
    </lineage>
</organism>
<evidence type="ECO:0000313" key="2">
    <source>
        <dbReference type="EMBL" id="CAA7398595.1"/>
    </source>
</evidence>
<gene>
    <name evidence="1" type="ORF">SI7747_06008602</name>
    <name evidence="2" type="ORF">SI8410_06009260</name>
</gene>
<name>A0A7I8KNR0_SPIIN</name>
<reference evidence="2" key="1">
    <citation type="submission" date="2020-02" db="EMBL/GenBank/DDBJ databases">
        <authorList>
            <person name="Scholz U."/>
            <person name="Mascher M."/>
            <person name="Fiebig A."/>
        </authorList>
    </citation>
    <scope>NUCLEOTIDE SEQUENCE</scope>
</reference>
<evidence type="ECO:0000313" key="3">
    <source>
        <dbReference type="Proteomes" id="UP000663760"/>
    </source>
</evidence>
<evidence type="ECO:0000313" key="1">
    <source>
        <dbReference type="EMBL" id="CAA2622564.1"/>
    </source>
</evidence>
<sequence length="23" mass="2673">MGCFPPSVWIRICMDLYLEGGWV</sequence>
<dbReference type="Proteomes" id="UP000663760">
    <property type="component" value="Chromosome 6"/>
</dbReference>